<sequence>MTPRPAPISASDRHPASASADGGTPAPLGRSRAVLGQLSDMDLRLLRIFKSVVECGGMSAAELELNISASTLSRHMKDLEERLGLVLCRRGRAGFALTPEGAQVYEATLQLLGGVGLFRSRIHAIHDRMGGSLEIAVFDKTVTNPQAHIDRALHAFHQQAPDVEIQLHVTHMHEIERGLMDGRFQVGVIPAHRSSGSLVYRDLFAEHMLLYCGPGHPLYGADHSQLDWPHLQAHAFAGLGYHSPNMELAHRVGLRRRATGFDQEAIATLVQTGCYLGFLPDHYGRLLQTTGRLQAIAPERFHYDCQFVAMWRLSPAPSRAAQVFIDCLVQAHAG</sequence>
<comment type="caution">
    <text evidence="7">The sequence shown here is derived from an EMBL/GenBank/DDBJ whole genome shotgun (WGS) entry which is preliminary data.</text>
</comment>
<organism evidence="7 8">
    <name type="scientific">Comamonas aquatica</name>
    <dbReference type="NCBI Taxonomy" id="225991"/>
    <lineage>
        <taxon>Bacteria</taxon>
        <taxon>Pseudomonadati</taxon>
        <taxon>Pseudomonadota</taxon>
        <taxon>Betaproteobacteria</taxon>
        <taxon>Burkholderiales</taxon>
        <taxon>Comamonadaceae</taxon>
        <taxon>Comamonas</taxon>
    </lineage>
</organism>
<dbReference type="AlphaFoldDB" id="A0AA35D9X8"/>
<keyword evidence="4" id="KW-0804">Transcription</keyword>
<dbReference type="PANTHER" id="PTHR30126:SF98">
    <property type="entry name" value="HTH-TYPE TRANSCRIPTIONAL ACTIVATOR BAUR"/>
    <property type="match status" value="1"/>
</dbReference>
<protein>
    <submittedName>
        <fullName evidence="7">Ben and cat operon transcriptional regulator</fullName>
    </submittedName>
</protein>
<feature type="domain" description="HTH lysR-type" evidence="6">
    <location>
        <begin position="41"/>
        <end position="98"/>
    </location>
</feature>
<proteinExistence type="inferred from homology"/>
<dbReference type="GO" id="GO:0000976">
    <property type="term" value="F:transcription cis-regulatory region binding"/>
    <property type="evidence" value="ECO:0007669"/>
    <property type="project" value="TreeGrafter"/>
</dbReference>
<dbReference type="PROSITE" id="PS50931">
    <property type="entry name" value="HTH_LYSR"/>
    <property type="match status" value="1"/>
</dbReference>
<dbReference type="InterPro" id="IPR036390">
    <property type="entry name" value="WH_DNA-bd_sf"/>
</dbReference>
<keyword evidence="3" id="KW-0238">DNA-binding</keyword>
<dbReference type="Gene3D" id="3.40.190.290">
    <property type="match status" value="1"/>
</dbReference>
<dbReference type="Proteomes" id="UP000834458">
    <property type="component" value="Unassembled WGS sequence"/>
</dbReference>
<dbReference type="InterPro" id="IPR005119">
    <property type="entry name" value="LysR_subst-bd"/>
</dbReference>
<dbReference type="CDD" id="cd05466">
    <property type="entry name" value="PBP2_LTTR_substrate"/>
    <property type="match status" value="1"/>
</dbReference>
<keyword evidence="2" id="KW-0805">Transcription regulation</keyword>
<dbReference type="SUPFAM" id="SSF53850">
    <property type="entry name" value="Periplasmic binding protein-like II"/>
    <property type="match status" value="1"/>
</dbReference>
<dbReference type="Pfam" id="PF03466">
    <property type="entry name" value="LysR_substrate"/>
    <property type="match status" value="1"/>
</dbReference>
<evidence type="ECO:0000256" key="3">
    <source>
        <dbReference type="ARBA" id="ARBA00023125"/>
    </source>
</evidence>
<dbReference type="Gene3D" id="1.10.10.10">
    <property type="entry name" value="Winged helix-like DNA-binding domain superfamily/Winged helix DNA-binding domain"/>
    <property type="match status" value="1"/>
</dbReference>
<evidence type="ECO:0000313" key="7">
    <source>
        <dbReference type="EMBL" id="CAB5707268.1"/>
    </source>
</evidence>
<evidence type="ECO:0000259" key="6">
    <source>
        <dbReference type="PROSITE" id="PS50931"/>
    </source>
</evidence>
<dbReference type="InterPro" id="IPR011991">
    <property type="entry name" value="ArsR-like_HTH"/>
</dbReference>
<evidence type="ECO:0000256" key="5">
    <source>
        <dbReference type="SAM" id="MobiDB-lite"/>
    </source>
</evidence>
<evidence type="ECO:0000256" key="1">
    <source>
        <dbReference type="ARBA" id="ARBA00009437"/>
    </source>
</evidence>
<dbReference type="SUPFAM" id="SSF46785">
    <property type="entry name" value="Winged helix' DNA-binding domain"/>
    <property type="match status" value="1"/>
</dbReference>
<comment type="similarity">
    <text evidence="1">Belongs to the LysR transcriptional regulatory family.</text>
</comment>
<evidence type="ECO:0000256" key="4">
    <source>
        <dbReference type="ARBA" id="ARBA00023163"/>
    </source>
</evidence>
<dbReference type="GO" id="GO:0003700">
    <property type="term" value="F:DNA-binding transcription factor activity"/>
    <property type="evidence" value="ECO:0007669"/>
    <property type="project" value="InterPro"/>
</dbReference>
<dbReference type="InterPro" id="IPR000847">
    <property type="entry name" value="LysR_HTH_N"/>
</dbReference>
<accession>A0AA35D9X8</accession>
<reference evidence="7" key="1">
    <citation type="submission" date="2020-05" db="EMBL/GenBank/DDBJ databases">
        <authorList>
            <person name="Delgado-Blas J."/>
        </authorList>
    </citation>
    <scope>NUCLEOTIDE SEQUENCE</scope>
    <source>
        <strain evidence="7">BB1454</strain>
    </source>
</reference>
<dbReference type="InterPro" id="IPR036388">
    <property type="entry name" value="WH-like_DNA-bd_sf"/>
</dbReference>
<dbReference type="Pfam" id="PF00126">
    <property type="entry name" value="HTH_1"/>
    <property type="match status" value="1"/>
</dbReference>
<gene>
    <name evidence="7" type="primary">benM_2</name>
    <name evidence="7" type="ORF">GHA_03305</name>
</gene>
<dbReference type="EMBL" id="CAHPSC010000064">
    <property type="protein sequence ID" value="CAB5707268.1"/>
    <property type="molecule type" value="Genomic_DNA"/>
</dbReference>
<dbReference type="CDD" id="cd00090">
    <property type="entry name" value="HTH_ARSR"/>
    <property type="match status" value="1"/>
</dbReference>
<evidence type="ECO:0000256" key="2">
    <source>
        <dbReference type="ARBA" id="ARBA00023015"/>
    </source>
</evidence>
<evidence type="ECO:0000313" key="8">
    <source>
        <dbReference type="Proteomes" id="UP000834458"/>
    </source>
</evidence>
<feature type="region of interest" description="Disordered" evidence="5">
    <location>
        <begin position="1"/>
        <end position="29"/>
    </location>
</feature>
<name>A0AA35D9X8_9BURK</name>
<dbReference type="PANTHER" id="PTHR30126">
    <property type="entry name" value="HTH-TYPE TRANSCRIPTIONAL REGULATOR"/>
    <property type="match status" value="1"/>
</dbReference>